<evidence type="ECO:0000256" key="1">
    <source>
        <dbReference type="ARBA" id="ARBA00009121"/>
    </source>
</evidence>
<gene>
    <name evidence="9" type="ORF">BLA29_002269</name>
</gene>
<evidence type="ECO:0000313" key="10">
    <source>
        <dbReference type="Proteomes" id="UP000194236"/>
    </source>
</evidence>
<comment type="caution">
    <text evidence="9">The sequence shown here is derived from an EMBL/GenBank/DDBJ whole genome shotgun (WGS) entry which is preliminary data.</text>
</comment>
<dbReference type="InterPro" id="IPR011583">
    <property type="entry name" value="Chitinase_II/V-like_cat"/>
</dbReference>
<dbReference type="InterPro" id="IPR002557">
    <property type="entry name" value="Chitin-bd_dom"/>
</dbReference>
<dbReference type="SUPFAM" id="SSF54556">
    <property type="entry name" value="Chitinase insertion domain"/>
    <property type="match status" value="1"/>
</dbReference>
<dbReference type="InterPro" id="IPR017853">
    <property type="entry name" value="GH"/>
</dbReference>
<dbReference type="Proteomes" id="UP000194236">
    <property type="component" value="Unassembled WGS sequence"/>
</dbReference>
<feature type="domain" description="Chitin-binding type-2" evidence="7">
    <location>
        <begin position="493"/>
        <end position="553"/>
    </location>
</feature>
<dbReference type="PANTHER" id="PTHR11177">
    <property type="entry name" value="CHITINASE"/>
    <property type="match status" value="1"/>
</dbReference>
<feature type="domain" description="Chitin-binding type-2" evidence="7">
    <location>
        <begin position="420"/>
        <end position="482"/>
    </location>
</feature>
<reference evidence="9 10" key="1">
    <citation type="submission" date="2017-03" db="EMBL/GenBank/DDBJ databases">
        <title>Genome Survey of Euroglyphus maynei.</title>
        <authorList>
            <person name="Arlian L.G."/>
            <person name="Morgan M.S."/>
            <person name="Rider S.D."/>
        </authorList>
    </citation>
    <scope>NUCLEOTIDE SEQUENCE [LARGE SCALE GENOMIC DNA]</scope>
    <source>
        <strain evidence="9">Arlian Lab</strain>
        <tissue evidence="9">Whole body</tissue>
    </source>
</reference>
<feature type="non-terminal residue" evidence="9">
    <location>
        <position position="710"/>
    </location>
</feature>
<keyword evidence="10" id="KW-1185">Reference proteome</keyword>
<evidence type="ECO:0000256" key="3">
    <source>
        <dbReference type="ARBA" id="ARBA00022801"/>
    </source>
</evidence>
<dbReference type="Pfam" id="PF01607">
    <property type="entry name" value="CBM_14"/>
    <property type="match status" value="2"/>
</dbReference>
<dbReference type="GO" id="GO:0005975">
    <property type="term" value="P:carbohydrate metabolic process"/>
    <property type="evidence" value="ECO:0007669"/>
    <property type="project" value="InterPro"/>
</dbReference>
<dbReference type="SUPFAM" id="SSF51445">
    <property type="entry name" value="(Trans)glycosidases"/>
    <property type="match status" value="1"/>
</dbReference>
<dbReference type="SMART" id="SM00636">
    <property type="entry name" value="Glyco_18"/>
    <property type="match status" value="1"/>
</dbReference>
<name>A0A1Y3BDN3_EURMA</name>
<proteinExistence type="inferred from homology"/>
<dbReference type="InterPro" id="IPR050314">
    <property type="entry name" value="Glycosyl_Hydrlase_18"/>
</dbReference>
<evidence type="ECO:0000256" key="2">
    <source>
        <dbReference type="ARBA" id="ARBA00022669"/>
    </source>
</evidence>
<dbReference type="Pfam" id="PF00704">
    <property type="entry name" value="Glyco_hydro_18"/>
    <property type="match status" value="1"/>
</dbReference>
<protein>
    <submittedName>
        <fullName evidence="9">Mite allergen-like protein (Chitinase-like)</fullName>
    </submittedName>
</protein>
<feature type="non-terminal residue" evidence="9">
    <location>
        <position position="1"/>
    </location>
</feature>
<dbReference type="SMART" id="SM00494">
    <property type="entry name" value="ChtBD2"/>
    <property type="match status" value="2"/>
</dbReference>
<comment type="similarity">
    <text evidence="1">Belongs to the glycosyl hydrolase 18 family. Chitinase class II subfamily.</text>
</comment>
<dbReference type="EMBL" id="MUJZ01033499">
    <property type="protein sequence ID" value="OTF77275.1"/>
    <property type="molecule type" value="Genomic_DNA"/>
</dbReference>
<dbReference type="Gene3D" id="3.20.20.80">
    <property type="entry name" value="Glycosidases"/>
    <property type="match status" value="1"/>
</dbReference>
<dbReference type="GO" id="GO:0006032">
    <property type="term" value="P:chitin catabolic process"/>
    <property type="evidence" value="ECO:0007669"/>
    <property type="project" value="UniProtKB-ARBA"/>
</dbReference>
<evidence type="ECO:0000256" key="4">
    <source>
        <dbReference type="ARBA" id="ARBA00023157"/>
    </source>
</evidence>
<dbReference type="GO" id="GO:0005576">
    <property type="term" value="C:extracellular region"/>
    <property type="evidence" value="ECO:0007669"/>
    <property type="project" value="InterPro"/>
</dbReference>
<dbReference type="InterPro" id="IPR001223">
    <property type="entry name" value="Glyco_hydro18_cat"/>
</dbReference>
<dbReference type="PROSITE" id="PS50940">
    <property type="entry name" value="CHIT_BIND_II"/>
    <property type="match status" value="2"/>
</dbReference>
<accession>A0A1Y3BDN3</accession>
<evidence type="ECO:0000313" key="9">
    <source>
        <dbReference type="EMBL" id="OTF77275.1"/>
    </source>
</evidence>
<dbReference type="InterPro" id="IPR001579">
    <property type="entry name" value="Glyco_hydro_18_chit_AS"/>
</dbReference>
<evidence type="ECO:0000259" key="7">
    <source>
        <dbReference type="PROSITE" id="PS50940"/>
    </source>
</evidence>
<keyword evidence="5 6" id="KW-0326">Glycosidase</keyword>
<evidence type="ECO:0000259" key="8">
    <source>
        <dbReference type="PROSITE" id="PS51910"/>
    </source>
</evidence>
<dbReference type="GO" id="GO:0004568">
    <property type="term" value="F:chitinase activity"/>
    <property type="evidence" value="ECO:0007669"/>
    <property type="project" value="UniProtKB-ARBA"/>
</dbReference>
<dbReference type="PROSITE" id="PS01095">
    <property type="entry name" value="GH18_1"/>
    <property type="match status" value="1"/>
</dbReference>
<sequence length="710" mass="82219">QSSSNQLQHSYRCTSNDDVPKKKLVCFYRVEDEYRPYDLDPCLCTHIVYSYVAVKENFAFIAGDLKYLSALRNRNPRVKIIVSLRPTGTTFNLEDSKNITYPLPASNTLRHRFAKRIRDFINRHNLDGVDIDYEYFKMENSSNNQKRQYLISIIQSISESLKLNDDNKTILTLTTSRYPKHLADYYDFAQINKYVDFINIPAFNFDQEGNTLIHPAKLHGMSEMENMDAIVDLALALGLPSNQLVIGVPTFGTLYRMANQSHTTPGSKAIGWISNNQPITTISHSKICDVRDKVNWTLIREKDLTAPYIYNNDKWIGFDDEISIKLKAKYLVLRQAAGMAFFHLNDDDNQNHCGLGSYPLLRSALSVFNQADDDINVKNHPLAFFNTSQQYFTSFLDVVQKYGNVERTTDDDDDEQNEILLPCKHNGYMRHPEDCTRFYRCMKLNKRDSMVQKLQYNCPPGLVFDEYFQICNWPSWSPTCVGSGEISSTLRSSFVCTKAGFYQDPENCEYFHYCSDLGKSYLQSYEFKCPFELGFDQEKLQCNWKWMVNGCQYVPPEERIVKDLHDILPQDIGNDRMDHIEPASSDISAMIQQVLRAQQHATSGGINDDDEFMDDFEERSDHDDMIAAQHEQIPIITEPDSQQDQSKKFSYLNLSKIDEIYKRNPSYMARIQAITSYFSSLMSRLRYSFWSPKAQQSIKSRADHHQDNNK</sequence>
<dbReference type="AlphaFoldDB" id="A0A1Y3BDN3"/>
<dbReference type="PROSITE" id="PS51910">
    <property type="entry name" value="GH18_2"/>
    <property type="match status" value="1"/>
</dbReference>
<keyword evidence="4" id="KW-1015">Disulfide bond</keyword>
<dbReference type="Gene3D" id="3.10.50.10">
    <property type="match status" value="1"/>
</dbReference>
<evidence type="ECO:0000256" key="6">
    <source>
        <dbReference type="RuleBase" id="RU000489"/>
    </source>
</evidence>
<feature type="domain" description="GH18" evidence="8">
    <location>
        <begin position="22"/>
        <end position="371"/>
    </location>
</feature>
<dbReference type="OrthoDB" id="76388at2759"/>
<keyword evidence="2" id="KW-0147">Chitin-binding</keyword>
<dbReference type="GO" id="GO:0008061">
    <property type="term" value="F:chitin binding"/>
    <property type="evidence" value="ECO:0007669"/>
    <property type="project" value="UniProtKB-KW"/>
</dbReference>
<organism evidence="9 10">
    <name type="scientific">Euroglyphus maynei</name>
    <name type="common">Mayne's house dust mite</name>
    <dbReference type="NCBI Taxonomy" id="6958"/>
    <lineage>
        <taxon>Eukaryota</taxon>
        <taxon>Metazoa</taxon>
        <taxon>Ecdysozoa</taxon>
        <taxon>Arthropoda</taxon>
        <taxon>Chelicerata</taxon>
        <taxon>Arachnida</taxon>
        <taxon>Acari</taxon>
        <taxon>Acariformes</taxon>
        <taxon>Sarcoptiformes</taxon>
        <taxon>Astigmata</taxon>
        <taxon>Psoroptidia</taxon>
        <taxon>Analgoidea</taxon>
        <taxon>Pyroglyphidae</taxon>
        <taxon>Pyroglyphinae</taxon>
        <taxon>Euroglyphus</taxon>
    </lineage>
</organism>
<dbReference type="InterPro" id="IPR029070">
    <property type="entry name" value="Chitinase_insertion_sf"/>
</dbReference>
<dbReference type="InterPro" id="IPR036508">
    <property type="entry name" value="Chitin-bd_dom_sf"/>
</dbReference>
<evidence type="ECO:0000256" key="5">
    <source>
        <dbReference type="ARBA" id="ARBA00023295"/>
    </source>
</evidence>
<dbReference type="SUPFAM" id="SSF57625">
    <property type="entry name" value="Invertebrate chitin-binding proteins"/>
    <property type="match status" value="2"/>
</dbReference>
<dbReference type="PANTHER" id="PTHR11177:SF235">
    <property type="entry name" value="CHITINASE-LIKE PROTEIN IDGF1-RELATED"/>
    <property type="match status" value="1"/>
</dbReference>
<keyword evidence="3 6" id="KW-0378">Hydrolase</keyword>
<dbReference type="Gene3D" id="2.170.140.10">
    <property type="entry name" value="Chitin binding domain"/>
    <property type="match status" value="2"/>
</dbReference>